<proteinExistence type="predicted"/>
<name>A0A8J7I630_9NOST</name>
<evidence type="ECO:0000313" key="4">
    <source>
        <dbReference type="Proteomes" id="UP000662314"/>
    </source>
</evidence>
<dbReference type="RefSeq" id="WP_214435390.1">
    <property type="nucleotide sequence ID" value="NZ_CAWPUQ010000163.1"/>
</dbReference>
<feature type="region of interest" description="Disordered" evidence="1">
    <location>
        <begin position="1247"/>
        <end position="1266"/>
    </location>
</feature>
<feature type="compositionally biased region" description="Polar residues" evidence="1">
    <location>
        <begin position="1247"/>
        <end position="1258"/>
    </location>
</feature>
<protein>
    <submittedName>
        <fullName evidence="3">Filamentous hemagglutinin N-terminal domain-containing protein</fullName>
    </submittedName>
</protein>
<evidence type="ECO:0000313" key="3">
    <source>
        <dbReference type="EMBL" id="MBH8576661.1"/>
    </source>
</evidence>
<reference evidence="3 4" key="1">
    <citation type="journal article" date="2021" name="Int. J. Syst. Evol. Microbiol.">
        <title>Amazonocrinis nigriterrae gen. nov., sp. nov., Atlanticothrix silvestris gen. nov., sp. nov. and Dendronalium phyllosphericum gen. nov., sp. nov., nostocacean cyanobacteria from Brazilian environments.</title>
        <authorList>
            <person name="Alvarenga D.O."/>
            <person name="Andreote A.P.D."/>
            <person name="Branco L.H.Z."/>
            <person name="Delbaje E."/>
            <person name="Cruz R.B."/>
            <person name="Varani A.M."/>
            <person name="Fiore M.F."/>
        </authorList>
    </citation>
    <scope>NUCLEOTIDE SEQUENCE [LARGE SCALE GENOMIC DNA]</scope>
    <source>
        <strain evidence="3 4">CENA369</strain>
    </source>
</reference>
<dbReference type="NCBIfam" id="TIGR01901">
    <property type="entry name" value="adhes_NPXG"/>
    <property type="match status" value="1"/>
</dbReference>
<feature type="domain" description="Filamentous haemagglutinin FhaB/tRNA nuclease CdiA-like TPS" evidence="2">
    <location>
        <begin position="52"/>
        <end position="165"/>
    </location>
</feature>
<dbReference type="SUPFAM" id="SSF51126">
    <property type="entry name" value="Pectin lyase-like"/>
    <property type="match status" value="4"/>
</dbReference>
<dbReference type="Gene3D" id="2.160.20.10">
    <property type="entry name" value="Single-stranded right-handed beta-helix, Pectin lyase-like"/>
    <property type="match status" value="3"/>
</dbReference>
<feature type="compositionally biased region" description="Low complexity" evidence="1">
    <location>
        <begin position="1210"/>
        <end position="1219"/>
    </location>
</feature>
<comment type="caution">
    <text evidence="3">The sequence shown here is derived from an EMBL/GenBank/DDBJ whole genome shotgun (WGS) entry which is preliminary data.</text>
</comment>
<keyword evidence="4" id="KW-1185">Reference proteome</keyword>
<dbReference type="InterPro" id="IPR012334">
    <property type="entry name" value="Pectin_lyas_fold"/>
</dbReference>
<accession>A0A8J7I630</accession>
<dbReference type="EMBL" id="JAECZA010000235">
    <property type="protein sequence ID" value="MBH8576661.1"/>
    <property type="molecule type" value="Genomic_DNA"/>
</dbReference>
<organism evidence="3 4">
    <name type="scientific">Dendronalium phyllosphericum CENA369</name>
    <dbReference type="NCBI Taxonomy" id="1725256"/>
    <lineage>
        <taxon>Bacteria</taxon>
        <taxon>Bacillati</taxon>
        <taxon>Cyanobacteriota</taxon>
        <taxon>Cyanophyceae</taxon>
        <taxon>Nostocales</taxon>
        <taxon>Nostocaceae</taxon>
        <taxon>Dendronalium</taxon>
        <taxon>Dendronalium phyllosphericum</taxon>
    </lineage>
</organism>
<sequence length="1266" mass="130386">MEKYILNLRFQGREIAMAYPHCASLIAQFLTYQFASAIIFSANCAIAQITPDNTLPNNSNVRLEGDTKIIEGGTQVGSNLFHSFSEFSVPANSTALFNDALGVQNIISRVTGSSRSEIDGLIKTNPFGNANLFLINPNGIVFGPKGSLDIRGSFIATTANALQFGNLGNFSATNPQAPSSLLTINPSAFLYNQITTGAIQNNSVAPAGPHLAGFETFGLRVPDGKSILLIGGNVTMDNGQLNAYGGRIELAGLAAPGSINLVTDGNNFSTQVPESSRSDVFLNNGAIANVSYATGGSIAVNARNIDLLKNSSLNAGIEATLGSATAKAGNITLDATEAITIQEQSEIRNQVRENGIGNAGDINITTGLLSLKGGSGIYTRSFSQGNAGNININARGQVSFLDGSLSLTTLESTGVGKSGDLQIQADSVLVGSGSQLKTSSLAQGNAGNININARGQVSFLDGGFGWTTLEPTGVGKSGDLQIQADSVSVGNDSQLKVSTLGQGDAGNLTIDARNTVDFYNNSFGLGQVQQGEGNGGIIKINTGSLALNNNSFLSASTLAKGNAGSVQIQARDNVSFATNSKAFTTVQDGGIGNANDLLIQARSVSVTDGSFLTAGTFGEGNAGNVIIDAANSVLFDDKSYAASSVGLEGYGEGLGNGGIIKISTGSLQLTNQAKLTAESYSKAGNAGNIIINARDTVSLSDESLISSLLGNQIKGKAGNISITTGSLSVASRSSLDADTFGLGDGGNISIEARNNVSFITEGGAYSRVQLNANGRGGDIDIKADSLTLSDGSFMATSTLGQGNSGSVTINAANWVNLSGVNQQDFPGGIYSEVATIQPNSNGGDINITTRSLKVTDGARLATSTNGNGNAGKVNINATDFVLFDGVGNNNNRSGAYSLVFPLGTGAANDININTGSLFLRNGANLRAGTDGIGNAGKINITAQDIVSIDGTSSNGFPSTIESQVTKNAVGNGGNVDITTKSLLITNSAELSSSSQGNGAAGNLTVNANLIGLNNRGKISADTVAGQGNINLNPRDLLIMRRNSEITTKAFGKNITGGNIKIDGKNAFLIAVANENSNIRADSEDFRGGNVTINVADIFGFQSQTTSSPQTSSITATGASPDLSGNVQINTFDTDPSKGLVSLTTDVVDVARLLDDNVCDRVANSSFIYTGRGGLPPSPNNTLNTDTGWEDWRLTALPTKREGERDKRNSESSQGGENNSLRPTEIVEAQGWIISKNGEVKLTAYPSTATPHKVGNSSLACHPQIAN</sequence>
<evidence type="ECO:0000256" key="1">
    <source>
        <dbReference type="SAM" id="MobiDB-lite"/>
    </source>
</evidence>
<dbReference type="InterPro" id="IPR011050">
    <property type="entry name" value="Pectin_lyase_fold/virulence"/>
</dbReference>
<dbReference type="AlphaFoldDB" id="A0A8J7I630"/>
<dbReference type="InterPro" id="IPR008638">
    <property type="entry name" value="FhaB/CdiA-like_TPS"/>
</dbReference>
<dbReference type="SMART" id="SM00912">
    <property type="entry name" value="Haemagg_act"/>
    <property type="match status" value="1"/>
</dbReference>
<gene>
    <name evidence="3" type="ORF">I8752_27465</name>
</gene>
<evidence type="ECO:0000259" key="2">
    <source>
        <dbReference type="SMART" id="SM00912"/>
    </source>
</evidence>
<feature type="compositionally biased region" description="Basic and acidic residues" evidence="1">
    <location>
        <begin position="1198"/>
        <end position="1209"/>
    </location>
</feature>
<dbReference type="Pfam" id="PF05860">
    <property type="entry name" value="TPS"/>
    <property type="match status" value="1"/>
</dbReference>
<dbReference type="Proteomes" id="UP000662314">
    <property type="component" value="Unassembled WGS sequence"/>
</dbReference>
<feature type="region of interest" description="Disordered" evidence="1">
    <location>
        <begin position="1195"/>
        <end position="1223"/>
    </location>
</feature>